<keyword evidence="5" id="KW-0408">Iron</keyword>
<evidence type="ECO:0000259" key="7">
    <source>
        <dbReference type="SMART" id="SM01060"/>
    </source>
</evidence>
<dbReference type="GO" id="GO:0005739">
    <property type="term" value="C:mitochondrion"/>
    <property type="evidence" value="ECO:0007669"/>
    <property type="project" value="TreeGrafter"/>
</dbReference>
<dbReference type="InterPro" id="IPR018028">
    <property type="entry name" value="Catalase"/>
</dbReference>
<dbReference type="EMBL" id="SWKV01000014">
    <property type="protein sequence ID" value="KAF3042998.1"/>
    <property type="molecule type" value="Genomic_DNA"/>
</dbReference>
<dbReference type="OrthoDB" id="6880011at2759"/>
<dbReference type="PRINTS" id="PR00067">
    <property type="entry name" value="CATALASE"/>
</dbReference>
<dbReference type="GO" id="GO:0042542">
    <property type="term" value="P:response to hydrogen peroxide"/>
    <property type="evidence" value="ECO:0007669"/>
    <property type="project" value="TreeGrafter"/>
</dbReference>
<dbReference type="InterPro" id="IPR020835">
    <property type="entry name" value="Catalase_sf"/>
</dbReference>
<dbReference type="Pfam" id="PF00199">
    <property type="entry name" value="Catalase"/>
    <property type="match status" value="1"/>
</dbReference>
<keyword evidence="6" id="KW-0376">Hydrogen peroxide</keyword>
<keyword evidence="4" id="KW-0560">Oxidoreductase</keyword>
<dbReference type="AlphaFoldDB" id="A0A9P4WV85"/>
<gene>
    <name evidence="8" type="ORF">E8E12_009951</name>
</gene>
<dbReference type="GO" id="GO:0020037">
    <property type="term" value="F:heme binding"/>
    <property type="evidence" value="ECO:0007669"/>
    <property type="project" value="InterPro"/>
</dbReference>
<dbReference type="GO" id="GO:0005777">
    <property type="term" value="C:peroxisome"/>
    <property type="evidence" value="ECO:0007669"/>
    <property type="project" value="TreeGrafter"/>
</dbReference>
<dbReference type="GO" id="GO:0046872">
    <property type="term" value="F:metal ion binding"/>
    <property type="evidence" value="ECO:0007669"/>
    <property type="project" value="UniProtKB-KW"/>
</dbReference>
<evidence type="ECO:0000256" key="3">
    <source>
        <dbReference type="ARBA" id="ARBA00022723"/>
    </source>
</evidence>
<dbReference type="InterPro" id="IPR011614">
    <property type="entry name" value="Catalase_core"/>
</dbReference>
<evidence type="ECO:0000313" key="9">
    <source>
        <dbReference type="Proteomes" id="UP000758155"/>
    </source>
</evidence>
<evidence type="ECO:0000313" key="8">
    <source>
        <dbReference type="EMBL" id="KAF3042998.1"/>
    </source>
</evidence>
<name>A0A9P4WV85_9PLEO</name>
<feature type="domain" description="Catalase core" evidence="7">
    <location>
        <begin position="1"/>
        <end position="135"/>
    </location>
</feature>
<accession>A0A9P4WV85</accession>
<dbReference type="Pfam" id="PF06628">
    <property type="entry name" value="Catalase-rel"/>
    <property type="match status" value="1"/>
</dbReference>
<dbReference type="PROSITE" id="PS51402">
    <property type="entry name" value="CATALASE_3"/>
    <property type="match status" value="1"/>
</dbReference>
<comment type="caution">
    <text evidence="8">The sequence shown here is derived from an EMBL/GenBank/DDBJ whole genome shotgun (WGS) entry which is preliminary data.</text>
</comment>
<dbReference type="GO" id="GO:0042744">
    <property type="term" value="P:hydrogen peroxide catabolic process"/>
    <property type="evidence" value="ECO:0007669"/>
    <property type="project" value="UniProtKB-KW"/>
</dbReference>
<evidence type="ECO:0000256" key="2">
    <source>
        <dbReference type="ARBA" id="ARBA00022617"/>
    </source>
</evidence>
<reference evidence="8" key="1">
    <citation type="submission" date="2019-04" db="EMBL/GenBank/DDBJ databases">
        <title>Sequencing of skin fungus with MAO and IRED activity.</title>
        <authorList>
            <person name="Marsaioli A.J."/>
            <person name="Bonatto J.M.C."/>
            <person name="Reis Junior O."/>
        </authorList>
    </citation>
    <scope>NUCLEOTIDE SEQUENCE</scope>
    <source>
        <strain evidence="8">28M1</strain>
    </source>
</reference>
<keyword evidence="1" id="KW-0575">Peroxidase</keyword>
<keyword evidence="3" id="KW-0479">Metal-binding</keyword>
<evidence type="ECO:0000256" key="5">
    <source>
        <dbReference type="ARBA" id="ARBA00023004"/>
    </source>
</evidence>
<protein>
    <recommendedName>
        <fullName evidence="7">Catalase core domain-containing protein</fullName>
    </recommendedName>
</protein>
<dbReference type="PANTHER" id="PTHR11465">
    <property type="entry name" value="CATALASE"/>
    <property type="match status" value="1"/>
</dbReference>
<dbReference type="Proteomes" id="UP000758155">
    <property type="component" value="Unassembled WGS sequence"/>
</dbReference>
<evidence type="ECO:0000256" key="4">
    <source>
        <dbReference type="ARBA" id="ARBA00023002"/>
    </source>
</evidence>
<evidence type="ECO:0000256" key="1">
    <source>
        <dbReference type="ARBA" id="ARBA00022559"/>
    </source>
</evidence>
<dbReference type="GO" id="GO:0004096">
    <property type="term" value="F:catalase activity"/>
    <property type="evidence" value="ECO:0007669"/>
    <property type="project" value="UniProtKB-EC"/>
</dbReference>
<evidence type="ECO:0000256" key="6">
    <source>
        <dbReference type="ARBA" id="ARBA00023324"/>
    </source>
</evidence>
<organism evidence="8 9">
    <name type="scientific">Didymella heteroderae</name>
    <dbReference type="NCBI Taxonomy" id="1769908"/>
    <lineage>
        <taxon>Eukaryota</taxon>
        <taxon>Fungi</taxon>
        <taxon>Dikarya</taxon>
        <taxon>Ascomycota</taxon>
        <taxon>Pezizomycotina</taxon>
        <taxon>Dothideomycetes</taxon>
        <taxon>Pleosporomycetidae</taxon>
        <taxon>Pleosporales</taxon>
        <taxon>Pleosporineae</taxon>
        <taxon>Didymellaceae</taxon>
        <taxon>Didymella</taxon>
    </lineage>
</organism>
<keyword evidence="9" id="KW-1185">Reference proteome</keyword>
<keyword evidence="2" id="KW-0349">Heme</keyword>
<dbReference type="SMART" id="SM01060">
    <property type="entry name" value="Catalase"/>
    <property type="match status" value="1"/>
</dbReference>
<dbReference type="InterPro" id="IPR010582">
    <property type="entry name" value="Catalase_immune_responsive"/>
</dbReference>
<sequence>MTQRIQGDNMEADIYHWNIFDDTRIWPHKDFPLHPVSKSTLNKNPANYFAETEQAAFSPSTMVPGIGPSADIMLQARMFSYPDAARYRVGPNYQQLPCDRAKYVYSPYQRDGPMRLDGNYGADPDYVRSSFRAVSSGGPTDVAHDQWVGKVANYTSQVTEEDFEQPKELWGLFKEWKQDQVFIDNLSGHMKKALPQVQKDAIKVWAKVDQEITDRLTGALGEYLSDKGVDHVSKTLYGLQPAYGGGY</sequence>
<dbReference type="SUPFAM" id="SSF56634">
    <property type="entry name" value="Heme-dependent catalase-like"/>
    <property type="match status" value="1"/>
</dbReference>
<proteinExistence type="predicted"/>
<dbReference type="Gene3D" id="2.40.180.10">
    <property type="entry name" value="Catalase core domain"/>
    <property type="match status" value="1"/>
</dbReference>
<dbReference type="PANTHER" id="PTHR11465:SF26">
    <property type="entry name" value="CATALASE 2"/>
    <property type="match status" value="1"/>
</dbReference>